<name>A0A6A6UGA0_9PEZI</name>
<feature type="signal peptide" evidence="1">
    <location>
        <begin position="1"/>
        <end position="17"/>
    </location>
</feature>
<organism evidence="2 3">
    <name type="scientific">Microthyrium microscopicum</name>
    <dbReference type="NCBI Taxonomy" id="703497"/>
    <lineage>
        <taxon>Eukaryota</taxon>
        <taxon>Fungi</taxon>
        <taxon>Dikarya</taxon>
        <taxon>Ascomycota</taxon>
        <taxon>Pezizomycotina</taxon>
        <taxon>Dothideomycetes</taxon>
        <taxon>Dothideomycetes incertae sedis</taxon>
        <taxon>Microthyriales</taxon>
        <taxon>Microthyriaceae</taxon>
        <taxon>Microthyrium</taxon>
    </lineage>
</organism>
<reference evidence="2" key="1">
    <citation type="journal article" date="2020" name="Stud. Mycol.">
        <title>101 Dothideomycetes genomes: a test case for predicting lifestyles and emergence of pathogens.</title>
        <authorList>
            <person name="Haridas S."/>
            <person name="Albert R."/>
            <person name="Binder M."/>
            <person name="Bloem J."/>
            <person name="Labutti K."/>
            <person name="Salamov A."/>
            <person name="Andreopoulos B."/>
            <person name="Baker S."/>
            <person name="Barry K."/>
            <person name="Bills G."/>
            <person name="Bluhm B."/>
            <person name="Cannon C."/>
            <person name="Castanera R."/>
            <person name="Culley D."/>
            <person name="Daum C."/>
            <person name="Ezra D."/>
            <person name="Gonzalez J."/>
            <person name="Henrissat B."/>
            <person name="Kuo A."/>
            <person name="Liang C."/>
            <person name="Lipzen A."/>
            <person name="Lutzoni F."/>
            <person name="Magnuson J."/>
            <person name="Mondo S."/>
            <person name="Nolan M."/>
            <person name="Ohm R."/>
            <person name="Pangilinan J."/>
            <person name="Park H.-J."/>
            <person name="Ramirez L."/>
            <person name="Alfaro M."/>
            <person name="Sun H."/>
            <person name="Tritt A."/>
            <person name="Yoshinaga Y."/>
            <person name="Zwiers L.-H."/>
            <person name="Turgeon B."/>
            <person name="Goodwin S."/>
            <person name="Spatafora J."/>
            <person name="Crous P."/>
            <person name="Grigoriev I."/>
        </authorList>
    </citation>
    <scope>NUCLEOTIDE SEQUENCE</scope>
    <source>
        <strain evidence="2">CBS 115976</strain>
    </source>
</reference>
<dbReference type="Proteomes" id="UP000799302">
    <property type="component" value="Unassembled WGS sequence"/>
</dbReference>
<evidence type="ECO:0000256" key="1">
    <source>
        <dbReference type="SAM" id="SignalP"/>
    </source>
</evidence>
<sequence length="183" mass="19153">MISTVIFSIAMASQVMAQTMAPTMPMPMAAMPAQCNTICKPVMELMTGCMATKTPVSAMAEKCVCSNTSFDVASIGGLCMSCIMMNKSEDEAMMQVGMKCPFEEGTYTPQVDSLAKGIMVKIPPMDMSSGSMSSMPGMTMPGMTGTMPGMSMPSGMSMSSGNKAVQYSGALAFVTVALAWILS</sequence>
<dbReference type="EMBL" id="MU004234">
    <property type="protein sequence ID" value="KAF2670686.1"/>
    <property type="molecule type" value="Genomic_DNA"/>
</dbReference>
<proteinExistence type="predicted"/>
<dbReference type="AlphaFoldDB" id="A0A6A6UGA0"/>
<dbReference type="OrthoDB" id="4843554at2759"/>
<keyword evidence="3" id="KW-1185">Reference proteome</keyword>
<keyword evidence="1" id="KW-0732">Signal</keyword>
<protein>
    <recommendedName>
        <fullName evidence="4">Extracellular membrane protein CFEM domain-containing protein</fullName>
    </recommendedName>
</protein>
<evidence type="ECO:0000313" key="3">
    <source>
        <dbReference type="Proteomes" id="UP000799302"/>
    </source>
</evidence>
<gene>
    <name evidence="2" type="ORF">BT63DRAFT_413382</name>
</gene>
<feature type="chain" id="PRO_5025575897" description="Extracellular membrane protein CFEM domain-containing protein" evidence="1">
    <location>
        <begin position="18"/>
        <end position="183"/>
    </location>
</feature>
<evidence type="ECO:0008006" key="4">
    <source>
        <dbReference type="Google" id="ProtNLM"/>
    </source>
</evidence>
<evidence type="ECO:0000313" key="2">
    <source>
        <dbReference type="EMBL" id="KAF2670686.1"/>
    </source>
</evidence>
<accession>A0A6A6UGA0</accession>